<gene>
    <name evidence="2" type="ORF">B0H16DRAFT_1602008</name>
</gene>
<name>A0AAD7ML61_9AGAR</name>
<proteinExistence type="predicted"/>
<feature type="transmembrane region" description="Helical" evidence="1">
    <location>
        <begin position="35"/>
        <end position="59"/>
    </location>
</feature>
<dbReference type="Proteomes" id="UP001215598">
    <property type="component" value="Unassembled WGS sequence"/>
</dbReference>
<dbReference type="EMBL" id="JARKIB010000226">
    <property type="protein sequence ID" value="KAJ7721811.1"/>
    <property type="molecule type" value="Genomic_DNA"/>
</dbReference>
<keyword evidence="1" id="KW-0812">Transmembrane</keyword>
<dbReference type="AlphaFoldDB" id="A0AAD7ML61"/>
<reference evidence="2" key="1">
    <citation type="submission" date="2023-03" db="EMBL/GenBank/DDBJ databases">
        <title>Massive genome expansion in bonnet fungi (Mycena s.s.) driven by repeated elements and novel gene families across ecological guilds.</title>
        <authorList>
            <consortium name="Lawrence Berkeley National Laboratory"/>
            <person name="Harder C.B."/>
            <person name="Miyauchi S."/>
            <person name="Viragh M."/>
            <person name="Kuo A."/>
            <person name="Thoen E."/>
            <person name="Andreopoulos B."/>
            <person name="Lu D."/>
            <person name="Skrede I."/>
            <person name="Drula E."/>
            <person name="Henrissat B."/>
            <person name="Morin E."/>
            <person name="Kohler A."/>
            <person name="Barry K."/>
            <person name="LaButti K."/>
            <person name="Morin E."/>
            <person name="Salamov A."/>
            <person name="Lipzen A."/>
            <person name="Mereny Z."/>
            <person name="Hegedus B."/>
            <person name="Baldrian P."/>
            <person name="Stursova M."/>
            <person name="Weitz H."/>
            <person name="Taylor A."/>
            <person name="Grigoriev I.V."/>
            <person name="Nagy L.G."/>
            <person name="Martin F."/>
            <person name="Kauserud H."/>
        </authorList>
    </citation>
    <scope>NUCLEOTIDE SEQUENCE</scope>
    <source>
        <strain evidence="2">CBHHK182m</strain>
    </source>
</reference>
<keyword evidence="3" id="KW-1185">Reference proteome</keyword>
<keyword evidence="1" id="KW-1133">Transmembrane helix</keyword>
<accession>A0AAD7ML61</accession>
<protein>
    <submittedName>
        <fullName evidence="2">Uncharacterized protein</fullName>
    </submittedName>
</protein>
<evidence type="ECO:0000256" key="1">
    <source>
        <dbReference type="SAM" id="Phobius"/>
    </source>
</evidence>
<evidence type="ECO:0000313" key="2">
    <source>
        <dbReference type="EMBL" id="KAJ7721811.1"/>
    </source>
</evidence>
<evidence type="ECO:0000313" key="3">
    <source>
        <dbReference type="Proteomes" id="UP001215598"/>
    </source>
</evidence>
<feature type="transmembrane region" description="Helical" evidence="1">
    <location>
        <begin position="6"/>
        <end position="23"/>
    </location>
</feature>
<keyword evidence="1" id="KW-0472">Membrane</keyword>
<sequence>MSTDGLLIPAYSSLNMCVIVALRRGRTRTRTGGSLLLFCFEFYGAGRFVFLFMAVQHIFCPHFGHDSG</sequence>
<comment type="caution">
    <text evidence="2">The sequence shown here is derived from an EMBL/GenBank/DDBJ whole genome shotgun (WGS) entry which is preliminary data.</text>
</comment>
<organism evidence="2 3">
    <name type="scientific">Mycena metata</name>
    <dbReference type="NCBI Taxonomy" id="1033252"/>
    <lineage>
        <taxon>Eukaryota</taxon>
        <taxon>Fungi</taxon>
        <taxon>Dikarya</taxon>
        <taxon>Basidiomycota</taxon>
        <taxon>Agaricomycotina</taxon>
        <taxon>Agaricomycetes</taxon>
        <taxon>Agaricomycetidae</taxon>
        <taxon>Agaricales</taxon>
        <taxon>Marasmiineae</taxon>
        <taxon>Mycenaceae</taxon>
        <taxon>Mycena</taxon>
    </lineage>
</organism>